<protein>
    <submittedName>
        <fullName evidence="1">Uncharacterized protein</fullName>
    </submittedName>
</protein>
<accession>A0A1H7A6C7</accession>
<proteinExistence type="predicted"/>
<evidence type="ECO:0000313" key="1">
    <source>
        <dbReference type="EMBL" id="SEJ60978.1"/>
    </source>
</evidence>
<keyword evidence="2" id="KW-1185">Reference proteome</keyword>
<dbReference type="AlphaFoldDB" id="A0A1H7A6C7"/>
<organism evidence="1 2">
    <name type="scientific">Cyclobacterium xiamenense</name>
    <dbReference type="NCBI Taxonomy" id="1297121"/>
    <lineage>
        <taxon>Bacteria</taxon>
        <taxon>Pseudomonadati</taxon>
        <taxon>Bacteroidota</taxon>
        <taxon>Cytophagia</taxon>
        <taxon>Cytophagales</taxon>
        <taxon>Cyclobacteriaceae</taxon>
        <taxon>Cyclobacterium</taxon>
    </lineage>
</organism>
<dbReference type="STRING" id="1416801.SAMN05192553_10650"/>
<dbReference type="RefSeq" id="WP_143057670.1">
    <property type="nucleotide sequence ID" value="NZ_FNZH01000006.1"/>
</dbReference>
<dbReference type="Proteomes" id="UP000199403">
    <property type="component" value="Unassembled WGS sequence"/>
</dbReference>
<reference evidence="2" key="1">
    <citation type="submission" date="2016-10" db="EMBL/GenBank/DDBJ databases">
        <authorList>
            <person name="Varghese N."/>
            <person name="Submissions S."/>
        </authorList>
    </citation>
    <scope>NUCLEOTIDE SEQUENCE [LARGE SCALE GENOMIC DNA]</scope>
    <source>
        <strain evidence="2">IBRC-M 10761</strain>
    </source>
</reference>
<dbReference type="PROSITE" id="PS51257">
    <property type="entry name" value="PROKAR_LIPOPROTEIN"/>
    <property type="match status" value="1"/>
</dbReference>
<dbReference type="OrthoDB" id="253051at2"/>
<gene>
    <name evidence="1" type="ORF">SAMN05192553_10650</name>
</gene>
<evidence type="ECO:0000313" key="2">
    <source>
        <dbReference type="Proteomes" id="UP000199403"/>
    </source>
</evidence>
<sequence length="295" mass="32958">MKFRKHYLLIVALLFSCEEGVEQLLDVTVTEAQRFDYLTWKIEAANGTWHFQRAQAETGETATGFNSAIDKQGLDWIANDCVANREWRGWPNFASDGFGHPCRGGGGTSRWIDATGDPVAIGDTLRGNHLMLESSNEKYRVRYHFFSSHAAIEVLEAKDLFAFLWEGPVGGKMAIEKQHYLLEDGVKRPFEHGKGLGYLNPEFGNNFPSPFFYFLDEDADQVLYVGASGVGGGGDEGWAQPDNMAIFSFGRDDDKHALRNTDAVAVFGFLDKSMGHTQISNFIRARLEAPFKPID</sequence>
<dbReference type="EMBL" id="FNZH01000006">
    <property type="protein sequence ID" value="SEJ60978.1"/>
    <property type="molecule type" value="Genomic_DNA"/>
</dbReference>
<name>A0A1H7A6C7_9BACT</name>